<evidence type="ECO:0000256" key="3">
    <source>
        <dbReference type="ARBA" id="ARBA00022801"/>
    </source>
</evidence>
<evidence type="ECO:0000256" key="1">
    <source>
        <dbReference type="ARBA" id="ARBA00022670"/>
    </source>
</evidence>
<dbReference type="InterPro" id="IPR022499">
    <property type="entry name" value="PRTRC_protein-A"/>
</dbReference>
<evidence type="ECO:0008006" key="10">
    <source>
        <dbReference type="Google" id="ProtNLM"/>
    </source>
</evidence>
<keyword evidence="5" id="KW-0482">Metalloprotease</keyword>
<comment type="caution">
    <text evidence="8">The sequence shown here is derived from an EMBL/GenBank/DDBJ whole genome shotgun (WGS) entry which is preliminary data.</text>
</comment>
<keyword evidence="4" id="KW-0862">Zinc</keyword>
<evidence type="ECO:0000259" key="6">
    <source>
        <dbReference type="Pfam" id="PF09436"/>
    </source>
</evidence>
<keyword evidence="2" id="KW-0479">Metal-binding</keyword>
<organism evidence="8 9">
    <name type="scientific">Caballeronia choica</name>
    <dbReference type="NCBI Taxonomy" id="326476"/>
    <lineage>
        <taxon>Bacteria</taxon>
        <taxon>Pseudomonadati</taxon>
        <taxon>Pseudomonadota</taxon>
        <taxon>Betaproteobacteria</taxon>
        <taxon>Burkholderiales</taxon>
        <taxon>Burkholderiaceae</taxon>
        <taxon>Caballeronia</taxon>
    </lineage>
</organism>
<dbReference type="GO" id="GO:0006508">
    <property type="term" value="P:proteolysis"/>
    <property type="evidence" value="ECO:0007669"/>
    <property type="project" value="UniProtKB-KW"/>
</dbReference>
<dbReference type="AlphaFoldDB" id="A0A158HXE5"/>
<name>A0A158HXE5_9BURK</name>
<gene>
    <name evidence="8" type="ORF">AWB68_02389</name>
</gene>
<feature type="domain" description="DUF2016" evidence="6">
    <location>
        <begin position="2"/>
        <end position="75"/>
    </location>
</feature>
<dbReference type="Pfam" id="PF14464">
    <property type="entry name" value="Prok-JAB"/>
    <property type="match status" value="1"/>
</dbReference>
<accession>A0A158HXE5</accession>
<dbReference type="NCBIfam" id="TIGR03735">
    <property type="entry name" value="PRTRC_A"/>
    <property type="match status" value="1"/>
</dbReference>
<dbReference type="RefSeq" id="WP_087644556.1">
    <property type="nucleotide sequence ID" value="NZ_FCON02000020.1"/>
</dbReference>
<evidence type="ECO:0000256" key="2">
    <source>
        <dbReference type="ARBA" id="ARBA00022723"/>
    </source>
</evidence>
<dbReference type="OrthoDB" id="8558084at2"/>
<evidence type="ECO:0000313" key="8">
    <source>
        <dbReference type="EMBL" id="SAL48649.1"/>
    </source>
</evidence>
<evidence type="ECO:0000256" key="5">
    <source>
        <dbReference type="ARBA" id="ARBA00023049"/>
    </source>
</evidence>
<evidence type="ECO:0000313" key="9">
    <source>
        <dbReference type="Proteomes" id="UP000054770"/>
    </source>
</evidence>
<protein>
    <recommendedName>
        <fullName evidence="10">PRTRC system protein A</fullName>
    </recommendedName>
</protein>
<dbReference type="InterPro" id="IPR028090">
    <property type="entry name" value="JAB_dom_prok"/>
</dbReference>
<evidence type="ECO:0000256" key="4">
    <source>
        <dbReference type="ARBA" id="ARBA00022833"/>
    </source>
</evidence>
<proteinExistence type="predicted"/>
<dbReference type="Pfam" id="PF09436">
    <property type="entry name" value="DUF2016"/>
    <property type="match status" value="1"/>
</dbReference>
<dbReference type="GO" id="GO:0008237">
    <property type="term" value="F:metallopeptidase activity"/>
    <property type="evidence" value="ECO:0007669"/>
    <property type="project" value="UniProtKB-KW"/>
</dbReference>
<evidence type="ECO:0000259" key="7">
    <source>
        <dbReference type="Pfam" id="PF14464"/>
    </source>
</evidence>
<keyword evidence="1" id="KW-0645">Protease</keyword>
<feature type="domain" description="JAB" evidence="7">
    <location>
        <begin position="81"/>
        <end position="184"/>
    </location>
</feature>
<dbReference type="Proteomes" id="UP000054770">
    <property type="component" value="Unassembled WGS sequence"/>
</dbReference>
<dbReference type="InterPro" id="IPR018560">
    <property type="entry name" value="DUF2016"/>
</dbReference>
<dbReference type="EMBL" id="FCON02000020">
    <property type="protein sequence ID" value="SAL48649.1"/>
    <property type="molecule type" value="Genomic_DNA"/>
</dbReference>
<sequence length="217" mass="23772">MNAADLALQRSFPTVMVPRREPAEPMQAFGERLLIAQNGVFLEINQPWLSLVRRIAAYSVATAIPYGEVAESTRLMCERVPEALVGEFARTARAASPNETGAWIVWSAATQRFRLAPVTILSHSASALRYEPPILGPDEVRVVDCHSHGLHPAFFSGTDDTDDRHEIKFALVIGNCTSHTPSMALRLCAKGVFETVERVPAAWYAAVRATLSTTEAL</sequence>
<keyword evidence="3" id="KW-0378">Hydrolase</keyword>
<keyword evidence="9" id="KW-1185">Reference proteome</keyword>
<dbReference type="GO" id="GO:0046872">
    <property type="term" value="F:metal ion binding"/>
    <property type="evidence" value="ECO:0007669"/>
    <property type="project" value="UniProtKB-KW"/>
</dbReference>
<reference evidence="8" key="1">
    <citation type="submission" date="2016-01" db="EMBL/GenBank/DDBJ databases">
        <authorList>
            <person name="Peeters C."/>
        </authorList>
    </citation>
    <scope>NUCLEOTIDE SEQUENCE [LARGE SCALE GENOMIC DNA]</scope>
    <source>
        <strain evidence="8">LMG 22940</strain>
    </source>
</reference>